<gene>
    <name evidence="3" type="ORF">TanjilG_04524</name>
</gene>
<dbReference type="AlphaFoldDB" id="A0A4P1RQG7"/>
<dbReference type="PANTHER" id="PTHR12161">
    <property type="entry name" value="IST1 FAMILY MEMBER"/>
    <property type="match status" value="1"/>
</dbReference>
<dbReference type="Pfam" id="PF03398">
    <property type="entry name" value="Ist1"/>
    <property type="match status" value="1"/>
</dbReference>
<feature type="compositionally biased region" description="Basic and acidic residues" evidence="2">
    <location>
        <begin position="357"/>
        <end position="375"/>
    </location>
</feature>
<keyword evidence="4" id="KW-1185">Reference proteome</keyword>
<evidence type="ECO:0000256" key="2">
    <source>
        <dbReference type="SAM" id="MobiDB-lite"/>
    </source>
</evidence>
<dbReference type="Gene3D" id="1.20.1260.60">
    <property type="entry name" value="Vacuolar protein sorting-associated protein Ist1"/>
    <property type="match status" value="1"/>
</dbReference>
<evidence type="ECO:0000313" key="3">
    <source>
        <dbReference type="EMBL" id="OIW15989.1"/>
    </source>
</evidence>
<dbReference type="Proteomes" id="UP000188354">
    <property type="component" value="Chromosome LG03"/>
</dbReference>
<dbReference type="PANTHER" id="PTHR12161:SF14">
    <property type="entry name" value="REGULATOR OF VPS4 ACTIVITY IN THE MVB PATHWAY PROTEIN"/>
    <property type="match status" value="1"/>
</dbReference>
<evidence type="ECO:0000256" key="1">
    <source>
        <dbReference type="ARBA" id="ARBA00005536"/>
    </source>
</evidence>
<dbReference type="STRING" id="3871.A0A4P1RQG7"/>
<sequence length="452" mass="51597">MRKSLIKLTKNRIDVIRRRRKATERFLKKDVAELLMNGLDANAYGKAEGIIVDLTLSSCYDYVEQSCEFVLKHLSVLQKLREAISSLMIAAARFSDLSELRERYGNSIECYVNQEFAANLNLKSAALEKKVLLMQDIASEFSIKWDSKAFELRMPKSSAFAQDKKVEKIEGGSNLHDSWGNATPLRASQDTATAMKSPGHAGFHSKNNLNEPFSVNNGDLLDAGNITERKVEKDDTPRLKPPYYNNAIPPPYVKSNSKLKICTRETDLSSSHIDSEDIILYPSVHGKPYAASTSERIRLGLDKKDSGHERPSKEGHEKELSTHDAAAEIPVLTQKSMRRRHSKSQSSDNDASNNDAEVERKPRSRRRDETRHSLQIMFDDKQHETDEDERVIDRLLIHYSNKPPIPVPEKARRSKSRHAHWTRESLRMKTMMGLISHRIHDQLPFHNQEQCK</sequence>
<protein>
    <recommendedName>
        <fullName evidence="5">IST1-like protein</fullName>
    </recommendedName>
</protein>
<name>A0A4P1RQG7_LUPAN</name>
<dbReference type="GO" id="GO:0015031">
    <property type="term" value="P:protein transport"/>
    <property type="evidence" value="ECO:0007669"/>
    <property type="project" value="InterPro"/>
</dbReference>
<feature type="compositionally biased region" description="Basic and acidic residues" evidence="2">
    <location>
        <begin position="300"/>
        <end position="326"/>
    </location>
</feature>
<evidence type="ECO:0008006" key="5">
    <source>
        <dbReference type="Google" id="ProtNLM"/>
    </source>
</evidence>
<dbReference type="Gramene" id="OIW15989">
    <property type="protein sequence ID" value="OIW15989"/>
    <property type="gene ID" value="TanjilG_04524"/>
</dbReference>
<dbReference type="EMBL" id="CM007363">
    <property type="protein sequence ID" value="OIW15989.1"/>
    <property type="molecule type" value="Genomic_DNA"/>
</dbReference>
<feature type="region of interest" description="Disordered" evidence="2">
    <location>
        <begin position="300"/>
        <end position="375"/>
    </location>
</feature>
<proteinExistence type="inferred from homology"/>
<dbReference type="InterPro" id="IPR005061">
    <property type="entry name" value="Ist1"/>
</dbReference>
<dbReference type="InterPro" id="IPR042277">
    <property type="entry name" value="IST1-like"/>
</dbReference>
<comment type="similarity">
    <text evidence="1">Belongs to the IST1 family.</text>
</comment>
<organism evidence="3 4">
    <name type="scientific">Lupinus angustifolius</name>
    <name type="common">Narrow-leaved blue lupine</name>
    <dbReference type="NCBI Taxonomy" id="3871"/>
    <lineage>
        <taxon>Eukaryota</taxon>
        <taxon>Viridiplantae</taxon>
        <taxon>Streptophyta</taxon>
        <taxon>Embryophyta</taxon>
        <taxon>Tracheophyta</taxon>
        <taxon>Spermatophyta</taxon>
        <taxon>Magnoliopsida</taxon>
        <taxon>eudicotyledons</taxon>
        <taxon>Gunneridae</taxon>
        <taxon>Pentapetalae</taxon>
        <taxon>rosids</taxon>
        <taxon>fabids</taxon>
        <taxon>Fabales</taxon>
        <taxon>Fabaceae</taxon>
        <taxon>Papilionoideae</taxon>
        <taxon>50 kb inversion clade</taxon>
        <taxon>genistoids sensu lato</taxon>
        <taxon>core genistoids</taxon>
        <taxon>Genisteae</taxon>
        <taxon>Lupinus</taxon>
    </lineage>
</organism>
<evidence type="ECO:0000313" key="4">
    <source>
        <dbReference type="Proteomes" id="UP000188354"/>
    </source>
</evidence>
<reference evidence="3 4" key="1">
    <citation type="journal article" date="2017" name="Plant Biotechnol. J.">
        <title>A comprehensive draft genome sequence for lupin (Lupinus angustifolius), an emerging health food: insights into plant-microbe interactions and legume evolution.</title>
        <authorList>
            <person name="Hane J.K."/>
            <person name="Ming Y."/>
            <person name="Kamphuis L.G."/>
            <person name="Nelson M.N."/>
            <person name="Garg G."/>
            <person name="Atkins C.A."/>
            <person name="Bayer P.E."/>
            <person name="Bravo A."/>
            <person name="Bringans S."/>
            <person name="Cannon S."/>
            <person name="Edwards D."/>
            <person name="Foley R."/>
            <person name="Gao L.L."/>
            <person name="Harrison M.J."/>
            <person name="Huang W."/>
            <person name="Hurgobin B."/>
            <person name="Li S."/>
            <person name="Liu C.W."/>
            <person name="McGrath A."/>
            <person name="Morahan G."/>
            <person name="Murray J."/>
            <person name="Weller J."/>
            <person name="Jian J."/>
            <person name="Singh K.B."/>
        </authorList>
    </citation>
    <scope>NUCLEOTIDE SEQUENCE [LARGE SCALE GENOMIC DNA]</scope>
    <source>
        <strain evidence="4">cv. Tanjil</strain>
        <tissue evidence="3">Whole plant</tissue>
    </source>
</reference>
<feature type="compositionally biased region" description="Low complexity" evidence="2">
    <location>
        <begin position="346"/>
        <end position="355"/>
    </location>
</feature>
<accession>A0A4P1RQG7</accession>